<sequence>MHKLLQDKSKNIVLLILLVTTLIMLTGCGDENGEEEVDEPIDESSNEEKTQSVSDIELVRREKPLFISDKKVLYTGLREDYYEKDEREKHWEIFYHDLETDENEVIETEFWVNLASYLDFTGEYLILPQEIGELEILDTDFNSIDVLGAEWIKGYLEDDSLYFKPSGLTDSEIEKYNVDDKSIDSLYHSEGQVMFELLDSDKGIIYEENQRQIKELNLEDGTSNQIKGFNNQVLDLEVGYITPREKDMFIVALDSNVGSTIEIYNTNGDRVQSFDFQGFEPSLNLSPTGEHLLITVEDKGGPITTLVDLNDFSKKDVPGINNASWGPNGDKFVYETPIRDVEKYNLDDNTTKELPLPTKNH</sequence>
<dbReference type="SUPFAM" id="SSF82171">
    <property type="entry name" value="DPP6 N-terminal domain-like"/>
    <property type="match status" value="1"/>
</dbReference>
<dbReference type="AlphaFoldDB" id="A0A226C3A7"/>
<evidence type="ECO:0000313" key="3">
    <source>
        <dbReference type="Proteomes" id="UP000214588"/>
    </source>
</evidence>
<organism evidence="2 3">
    <name type="scientific">Natranaerobius trueperi</name>
    <dbReference type="NCBI Taxonomy" id="759412"/>
    <lineage>
        <taxon>Bacteria</taxon>
        <taxon>Bacillati</taxon>
        <taxon>Bacillota</taxon>
        <taxon>Clostridia</taxon>
        <taxon>Natranaerobiales</taxon>
        <taxon>Natranaerobiaceae</taxon>
        <taxon>Natranaerobius</taxon>
    </lineage>
</organism>
<dbReference type="EMBL" id="NIQC01000001">
    <property type="protein sequence ID" value="OWZ84890.1"/>
    <property type="molecule type" value="Genomic_DNA"/>
</dbReference>
<evidence type="ECO:0000313" key="2">
    <source>
        <dbReference type="EMBL" id="OWZ84890.1"/>
    </source>
</evidence>
<feature type="region of interest" description="Disordered" evidence="1">
    <location>
        <begin position="31"/>
        <end position="53"/>
    </location>
</feature>
<accession>A0A226C3A7</accession>
<dbReference type="RefSeq" id="WP_089022314.1">
    <property type="nucleotide sequence ID" value="NZ_NIQC01000001.1"/>
</dbReference>
<dbReference type="OrthoDB" id="137129at2"/>
<evidence type="ECO:0000256" key="1">
    <source>
        <dbReference type="SAM" id="MobiDB-lite"/>
    </source>
</evidence>
<proteinExistence type="predicted"/>
<gene>
    <name evidence="2" type="ORF">CDO51_00340</name>
</gene>
<feature type="compositionally biased region" description="Acidic residues" evidence="1">
    <location>
        <begin position="31"/>
        <end position="45"/>
    </location>
</feature>
<protein>
    <recommendedName>
        <fullName evidence="4">TolB protein</fullName>
    </recommendedName>
</protein>
<name>A0A226C3A7_9FIRM</name>
<keyword evidence="3" id="KW-1185">Reference proteome</keyword>
<dbReference type="PROSITE" id="PS51257">
    <property type="entry name" value="PROKAR_LIPOPROTEIN"/>
    <property type="match status" value="1"/>
</dbReference>
<reference evidence="2 3" key="1">
    <citation type="submission" date="2017-06" db="EMBL/GenBank/DDBJ databases">
        <title>Draft Genome Sequence of Natranaerobius trueperi halophilic, alkalithermophilic bacteria from soda lakes.</title>
        <authorList>
            <person name="Zhao B."/>
        </authorList>
    </citation>
    <scope>NUCLEOTIDE SEQUENCE [LARGE SCALE GENOMIC DNA]</scope>
    <source>
        <strain evidence="2 3">DSM 18760</strain>
    </source>
</reference>
<comment type="caution">
    <text evidence="2">The sequence shown here is derived from an EMBL/GenBank/DDBJ whole genome shotgun (WGS) entry which is preliminary data.</text>
</comment>
<dbReference type="Proteomes" id="UP000214588">
    <property type="component" value="Unassembled WGS sequence"/>
</dbReference>
<evidence type="ECO:0008006" key="4">
    <source>
        <dbReference type="Google" id="ProtNLM"/>
    </source>
</evidence>